<protein>
    <recommendedName>
        <fullName evidence="1">MOSC domain-containing protein</fullName>
    </recommendedName>
</protein>
<dbReference type="Gene3D" id="2.40.33.20">
    <property type="entry name" value="PK beta-barrel domain-like"/>
    <property type="match status" value="1"/>
</dbReference>
<feature type="domain" description="MOSC" evidence="1">
    <location>
        <begin position="17"/>
        <end position="153"/>
    </location>
</feature>
<dbReference type="RefSeq" id="WP_075061302.1">
    <property type="nucleotide sequence ID" value="NZ_LGCL01000008.1"/>
</dbReference>
<dbReference type="PANTHER" id="PTHR30212:SF2">
    <property type="entry name" value="PROTEIN YIIM"/>
    <property type="match status" value="1"/>
</dbReference>
<dbReference type="InterPro" id="IPR052353">
    <property type="entry name" value="Benzoxazolinone_Detox_Enz"/>
</dbReference>
<dbReference type="InterPro" id="IPR005302">
    <property type="entry name" value="MoCF_Sase_C"/>
</dbReference>
<dbReference type="GO" id="GO:0030151">
    <property type="term" value="F:molybdenum ion binding"/>
    <property type="evidence" value="ECO:0007669"/>
    <property type="project" value="InterPro"/>
</dbReference>
<reference evidence="2 3" key="1">
    <citation type="submission" date="2015-07" db="EMBL/GenBank/DDBJ databases">
        <title>Genome sequence of Ornatilinea apprima DSM 23815.</title>
        <authorList>
            <person name="Hemp J."/>
            <person name="Ward L.M."/>
            <person name="Pace L.A."/>
            <person name="Fischer W.W."/>
        </authorList>
    </citation>
    <scope>NUCLEOTIDE SEQUENCE [LARGE SCALE GENOMIC DNA]</scope>
    <source>
        <strain evidence="2 3">P3M-1</strain>
    </source>
</reference>
<organism evidence="2 3">
    <name type="scientific">Ornatilinea apprima</name>
    <dbReference type="NCBI Taxonomy" id="1134406"/>
    <lineage>
        <taxon>Bacteria</taxon>
        <taxon>Bacillati</taxon>
        <taxon>Chloroflexota</taxon>
        <taxon>Anaerolineae</taxon>
        <taxon>Anaerolineales</taxon>
        <taxon>Anaerolineaceae</taxon>
        <taxon>Ornatilinea</taxon>
    </lineage>
</organism>
<accession>A0A0P6XTL0</accession>
<evidence type="ECO:0000259" key="1">
    <source>
        <dbReference type="PROSITE" id="PS51340"/>
    </source>
</evidence>
<evidence type="ECO:0000313" key="3">
    <source>
        <dbReference type="Proteomes" id="UP000050417"/>
    </source>
</evidence>
<sequence>MTAWIFSITLSNEGMPKLPVQSGEVTAAGLAGDRQRNLKYHGGEARALCLFSLERLTALQQEGHPLYPGSTGENVLIAGLDWNQVIPGARLKLGGQVEIEVTNYTEPCHTIRDNFIGQDLKRMLQEANPGWSRVYARVLTPGAIRVSDEVTLQAA</sequence>
<dbReference type="Pfam" id="PF03473">
    <property type="entry name" value="MOSC"/>
    <property type="match status" value="1"/>
</dbReference>
<dbReference type="Proteomes" id="UP000050417">
    <property type="component" value="Unassembled WGS sequence"/>
</dbReference>
<dbReference type="GO" id="GO:0003824">
    <property type="term" value="F:catalytic activity"/>
    <property type="evidence" value="ECO:0007669"/>
    <property type="project" value="InterPro"/>
</dbReference>
<evidence type="ECO:0000313" key="2">
    <source>
        <dbReference type="EMBL" id="KPL79924.1"/>
    </source>
</evidence>
<dbReference type="PANTHER" id="PTHR30212">
    <property type="entry name" value="PROTEIN YIIM"/>
    <property type="match status" value="1"/>
</dbReference>
<dbReference type="SUPFAM" id="SSF50800">
    <property type="entry name" value="PK beta-barrel domain-like"/>
    <property type="match status" value="1"/>
</dbReference>
<name>A0A0P6XTL0_9CHLR</name>
<dbReference type="GO" id="GO:0030170">
    <property type="term" value="F:pyridoxal phosphate binding"/>
    <property type="evidence" value="ECO:0007669"/>
    <property type="project" value="InterPro"/>
</dbReference>
<dbReference type="AlphaFoldDB" id="A0A0P6XTL0"/>
<dbReference type="EMBL" id="LGCL01000008">
    <property type="protein sequence ID" value="KPL79924.1"/>
    <property type="molecule type" value="Genomic_DNA"/>
</dbReference>
<comment type="caution">
    <text evidence="2">The sequence shown here is derived from an EMBL/GenBank/DDBJ whole genome shotgun (WGS) entry which is preliminary data.</text>
</comment>
<keyword evidence="3" id="KW-1185">Reference proteome</keyword>
<proteinExistence type="predicted"/>
<dbReference type="InterPro" id="IPR011037">
    <property type="entry name" value="Pyrv_Knase-like_insert_dom_sf"/>
</dbReference>
<dbReference type="PROSITE" id="PS51340">
    <property type="entry name" value="MOSC"/>
    <property type="match status" value="1"/>
</dbReference>
<dbReference type="OrthoDB" id="9786134at2"/>
<gene>
    <name evidence="2" type="ORF">ADN00_02055</name>
</gene>
<dbReference type="STRING" id="1134406.ADN00_02055"/>